<dbReference type="GO" id="GO:0000030">
    <property type="term" value="F:mannosyltransferase activity"/>
    <property type="evidence" value="ECO:0007669"/>
    <property type="project" value="InterPro"/>
</dbReference>
<reference evidence="12 13" key="1">
    <citation type="journal article" date="2009" name="Nature">
        <title>Evolution of pathogenicity and sexual reproduction in eight Candida genomes.</title>
        <authorList>
            <person name="Butler G."/>
            <person name="Rasmussen M.D."/>
            <person name="Lin M.F."/>
            <person name="Santos M.A."/>
            <person name="Sakthikumar S."/>
            <person name="Munro C.A."/>
            <person name="Rheinbay E."/>
            <person name="Grabherr M."/>
            <person name="Forche A."/>
            <person name="Reedy J.L."/>
            <person name="Agrafioti I."/>
            <person name="Arnaud M.B."/>
            <person name="Bates S."/>
            <person name="Brown A.J."/>
            <person name="Brunke S."/>
            <person name="Costanzo M.C."/>
            <person name="Fitzpatrick D.A."/>
            <person name="de Groot P.W."/>
            <person name="Harris D."/>
            <person name="Hoyer L.L."/>
            <person name="Hube B."/>
            <person name="Klis F.M."/>
            <person name="Kodira C."/>
            <person name="Lennard N."/>
            <person name="Logue M.E."/>
            <person name="Martin R."/>
            <person name="Neiman A.M."/>
            <person name="Nikolaou E."/>
            <person name="Quail M.A."/>
            <person name="Quinn J."/>
            <person name="Santos M.C."/>
            <person name="Schmitzberger F.F."/>
            <person name="Sherlock G."/>
            <person name="Shah P."/>
            <person name="Silverstein K.A."/>
            <person name="Skrzypek M.S."/>
            <person name="Soll D."/>
            <person name="Staggs R."/>
            <person name="Stansfield I."/>
            <person name="Stumpf M.P."/>
            <person name="Sudbery P.E."/>
            <person name="Srikantha T."/>
            <person name="Zeng Q."/>
            <person name="Berman J."/>
            <person name="Berriman M."/>
            <person name="Heitman J."/>
            <person name="Gow N.A."/>
            <person name="Lorenz M.C."/>
            <person name="Birren B.W."/>
            <person name="Kellis M."/>
            <person name="Cuomo C.A."/>
        </authorList>
    </citation>
    <scope>NUCLEOTIDE SEQUENCE [LARGE SCALE GENOMIC DNA]</scope>
    <source>
        <strain evidence="13">ATCC 6260 / CBS 566 / DSM 6381 / JCM 1539 / NBRC 10279 / NRRL Y-324</strain>
    </source>
</reference>
<evidence type="ECO:0000256" key="6">
    <source>
        <dbReference type="ARBA" id="ARBA00022968"/>
    </source>
</evidence>
<keyword evidence="4" id="KW-0808">Transferase</keyword>
<evidence type="ECO:0000256" key="1">
    <source>
        <dbReference type="ARBA" id="ARBA00004606"/>
    </source>
</evidence>
<dbReference type="OMA" id="DWKGPED"/>
<evidence type="ECO:0000313" key="13">
    <source>
        <dbReference type="Proteomes" id="UP000001997"/>
    </source>
</evidence>
<gene>
    <name evidence="12" type="ORF">PGUG_02055</name>
</gene>
<evidence type="ECO:0000256" key="3">
    <source>
        <dbReference type="ARBA" id="ARBA00022676"/>
    </source>
</evidence>
<accession>A5DFK4</accession>
<protein>
    <submittedName>
        <fullName evidence="12">Uncharacterized protein</fullName>
    </submittedName>
</protein>
<dbReference type="STRING" id="294746.A5DFK4"/>
<dbReference type="OrthoDB" id="3631276at2759"/>
<keyword evidence="9" id="KW-0961">Cell wall biogenesis/degradation</keyword>
<evidence type="ECO:0000256" key="10">
    <source>
        <dbReference type="SAM" id="MobiDB-lite"/>
    </source>
</evidence>
<keyword evidence="8 11" id="KW-0472">Membrane</keyword>
<dbReference type="eggNOG" id="ENOG502QTZG">
    <property type="taxonomic scope" value="Eukaryota"/>
</dbReference>
<keyword evidence="7 11" id="KW-1133">Transmembrane helix</keyword>
<comment type="similarity">
    <text evidence="2">Belongs to the BMT family.</text>
</comment>
<dbReference type="EMBL" id="CH408156">
    <property type="protein sequence ID" value="EDK37957.2"/>
    <property type="molecule type" value="Genomic_DNA"/>
</dbReference>
<dbReference type="RefSeq" id="XP_001486384.2">
    <property type="nucleotide sequence ID" value="XM_001486334.1"/>
</dbReference>
<dbReference type="KEGG" id="pgu:PGUG_02055"/>
<evidence type="ECO:0000313" key="12">
    <source>
        <dbReference type="EMBL" id="EDK37957.2"/>
    </source>
</evidence>
<evidence type="ECO:0000256" key="4">
    <source>
        <dbReference type="ARBA" id="ARBA00022679"/>
    </source>
</evidence>
<dbReference type="VEuPathDB" id="FungiDB:PGUG_02055"/>
<dbReference type="GeneID" id="5127760"/>
<evidence type="ECO:0000256" key="11">
    <source>
        <dbReference type="SAM" id="Phobius"/>
    </source>
</evidence>
<dbReference type="HOGENOM" id="CLU_013841_1_1_1"/>
<dbReference type="InterPro" id="IPR021988">
    <property type="entry name" value="BMT1"/>
</dbReference>
<dbReference type="GO" id="GO:0016020">
    <property type="term" value="C:membrane"/>
    <property type="evidence" value="ECO:0007669"/>
    <property type="project" value="UniProtKB-SubCell"/>
</dbReference>
<dbReference type="Pfam" id="PF12141">
    <property type="entry name" value="BMT"/>
    <property type="match status" value="1"/>
</dbReference>
<organism evidence="12 13">
    <name type="scientific">Meyerozyma guilliermondii (strain ATCC 6260 / CBS 566 / DSM 6381 / JCM 1539 / NBRC 10279 / NRRL Y-324)</name>
    <name type="common">Yeast</name>
    <name type="synonym">Candida guilliermondii</name>
    <dbReference type="NCBI Taxonomy" id="294746"/>
    <lineage>
        <taxon>Eukaryota</taxon>
        <taxon>Fungi</taxon>
        <taxon>Dikarya</taxon>
        <taxon>Ascomycota</taxon>
        <taxon>Saccharomycotina</taxon>
        <taxon>Pichiomycetes</taxon>
        <taxon>Debaryomycetaceae</taxon>
        <taxon>Meyerozyma</taxon>
    </lineage>
</organism>
<keyword evidence="3" id="KW-0328">Glycosyltransferase</keyword>
<evidence type="ECO:0000256" key="5">
    <source>
        <dbReference type="ARBA" id="ARBA00022692"/>
    </source>
</evidence>
<evidence type="ECO:0000256" key="2">
    <source>
        <dbReference type="ARBA" id="ARBA00009486"/>
    </source>
</evidence>
<dbReference type="GO" id="GO:0071555">
    <property type="term" value="P:cell wall organization"/>
    <property type="evidence" value="ECO:0007669"/>
    <property type="project" value="UniProtKB-KW"/>
</dbReference>
<dbReference type="InParanoid" id="A5DFK4"/>
<sequence length="681" mass="77424">MKGTIRNINLPGVVKTKKRVFIIGIIVFLNLAILLSIHPHAVTSSKAVTSVGNHISAYSPFRSKTPISEKAGGREESQAAIIFPSYFEHAEDELAYYYKTFLKQEKTNNDLKFIKHSGPSAPIVQDVAPENLSTNQFDVFDFAEGGKKCSPLRKNITVQVSKSQRFDELLPIAHTYIEQRKRDPALAELDGFIKEDIHEQISSNKLNRHWYKLAGSSVWLKEYGVHFMVSRVMYSPQGSKRRSPLSLTYAQIFDEKWNEIHNGELVFPYRGSGSDEEVEYTKMQFPSFLPVPFFHDFKYQGKRFYGAEDPRLLLVKDEDGHDEPLMVYNSHHRKIVDRQLADETHMNVTLDSYRSMFMAWPFRSQKGKDVIMGLEDPRYSDTTYIKAVELRLDTKERIKTQKNWTPFISEVDRNQLYDENIYFVYRWDQLEVLRCPLTKFTKEGMSACRHVYRKEKNPSSQVGPFRGGTQMLSLRSIMPSLKLPKDKEVWIGFARAHLKNCGCGRSMYRPNLAVITRVKGQFHVSHVGGFTSLNVASQGWGIAKYQCGPRDANVLIPNGLSSWIAEKGKEDTLTVTLSVADESVEMVHVKGLLNKLFEETSIIETGQDIPNDNTVLECGVKASNDFCKAYGIAQIDLGTLDPKSPLQPKKPAASRSNDEKEANKSGTKESKKSSWFNLGLL</sequence>
<keyword evidence="5 11" id="KW-0812">Transmembrane</keyword>
<feature type="compositionally biased region" description="Basic and acidic residues" evidence="10">
    <location>
        <begin position="656"/>
        <end position="672"/>
    </location>
</feature>
<comment type="subcellular location">
    <subcellularLocation>
        <location evidence="1">Membrane</location>
        <topology evidence="1">Single-pass type II membrane protein</topology>
    </subcellularLocation>
</comment>
<dbReference type="AlphaFoldDB" id="A5DFK4"/>
<evidence type="ECO:0000256" key="9">
    <source>
        <dbReference type="ARBA" id="ARBA00023316"/>
    </source>
</evidence>
<evidence type="ECO:0000256" key="7">
    <source>
        <dbReference type="ARBA" id="ARBA00022989"/>
    </source>
</evidence>
<keyword evidence="6" id="KW-0735">Signal-anchor</keyword>
<feature type="transmembrane region" description="Helical" evidence="11">
    <location>
        <begin position="20"/>
        <end position="37"/>
    </location>
</feature>
<evidence type="ECO:0000256" key="8">
    <source>
        <dbReference type="ARBA" id="ARBA00023136"/>
    </source>
</evidence>
<feature type="region of interest" description="Disordered" evidence="10">
    <location>
        <begin position="641"/>
        <end position="681"/>
    </location>
</feature>
<proteinExistence type="inferred from homology"/>
<dbReference type="Proteomes" id="UP000001997">
    <property type="component" value="Unassembled WGS sequence"/>
</dbReference>
<keyword evidence="13" id="KW-1185">Reference proteome</keyword>
<name>A5DFK4_PICGU</name>